<organism evidence="8 9">
    <name type="scientific">Desulfotruncus arcticus DSM 17038</name>
    <dbReference type="NCBI Taxonomy" id="1121424"/>
    <lineage>
        <taxon>Bacteria</taxon>
        <taxon>Bacillati</taxon>
        <taxon>Bacillota</taxon>
        <taxon>Clostridia</taxon>
        <taxon>Eubacteriales</taxon>
        <taxon>Desulfallaceae</taxon>
        <taxon>Desulfotruncus</taxon>
    </lineage>
</organism>
<dbReference type="InterPro" id="IPR027417">
    <property type="entry name" value="P-loop_NTPase"/>
</dbReference>
<keyword evidence="6" id="KW-0472">Membrane</keyword>
<dbReference type="AlphaFoldDB" id="A0A1I2NFH8"/>
<dbReference type="InterPro" id="IPR050166">
    <property type="entry name" value="ABC_transporter_ATP-bind"/>
</dbReference>
<dbReference type="SMART" id="SM00382">
    <property type="entry name" value="AAA"/>
    <property type="match status" value="1"/>
</dbReference>
<keyword evidence="5 8" id="KW-0067">ATP-binding</keyword>
<evidence type="ECO:0000256" key="2">
    <source>
        <dbReference type="ARBA" id="ARBA00022448"/>
    </source>
</evidence>
<dbReference type="GO" id="GO:0005886">
    <property type="term" value="C:plasma membrane"/>
    <property type="evidence" value="ECO:0007669"/>
    <property type="project" value="UniProtKB-SubCell"/>
</dbReference>
<dbReference type="InterPro" id="IPR003439">
    <property type="entry name" value="ABC_transporter-like_ATP-bd"/>
</dbReference>
<dbReference type="Gene3D" id="3.40.50.300">
    <property type="entry name" value="P-loop containing nucleotide triphosphate hydrolases"/>
    <property type="match status" value="1"/>
</dbReference>
<dbReference type="GO" id="GO:0016887">
    <property type="term" value="F:ATP hydrolysis activity"/>
    <property type="evidence" value="ECO:0007669"/>
    <property type="project" value="InterPro"/>
</dbReference>
<dbReference type="PANTHER" id="PTHR42788:SF7">
    <property type="entry name" value="NITRATE ABC TRANSPORTER ATP-BINDING PROTEIN"/>
    <property type="match status" value="1"/>
</dbReference>
<evidence type="ECO:0000256" key="4">
    <source>
        <dbReference type="ARBA" id="ARBA00022741"/>
    </source>
</evidence>
<dbReference type="PANTHER" id="PTHR42788">
    <property type="entry name" value="TAURINE IMPORT ATP-BINDING PROTEIN-RELATED"/>
    <property type="match status" value="1"/>
</dbReference>
<reference evidence="9" key="1">
    <citation type="submission" date="2016-10" db="EMBL/GenBank/DDBJ databases">
        <authorList>
            <person name="Varghese N."/>
            <person name="Submissions S."/>
        </authorList>
    </citation>
    <scope>NUCLEOTIDE SEQUENCE [LARGE SCALE GENOMIC DNA]</scope>
    <source>
        <strain evidence="9">DSM 17038</strain>
    </source>
</reference>
<evidence type="ECO:0000313" key="9">
    <source>
        <dbReference type="Proteomes" id="UP000199337"/>
    </source>
</evidence>
<dbReference type="SUPFAM" id="SSF52540">
    <property type="entry name" value="P-loop containing nucleoside triphosphate hydrolases"/>
    <property type="match status" value="1"/>
</dbReference>
<evidence type="ECO:0000256" key="5">
    <source>
        <dbReference type="ARBA" id="ARBA00022840"/>
    </source>
</evidence>
<evidence type="ECO:0000256" key="6">
    <source>
        <dbReference type="ARBA" id="ARBA00023136"/>
    </source>
</evidence>
<keyword evidence="4" id="KW-0547">Nucleotide-binding</keyword>
<evidence type="ECO:0000259" key="7">
    <source>
        <dbReference type="PROSITE" id="PS50893"/>
    </source>
</evidence>
<evidence type="ECO:0000313" key="8">
    <source>
        <dbReference type="EMBL" id="SFG00437.1"/>
    </source>
</evidence>
<dbReference type="PROSITE" id="PS50893">
    <property type="entry name" value="ABC_TRANSPORTER_2"/>
    <property type="match status" value="1"/>
</dbReference>
<keyword evidence="3" id="KW-1003">Cell membrane</keyword>
<name>A0A1I2NFH8_9FIRM</name>
<dbReference type="EMBL" id="FOOX01000001">
    <property type="protein sequence ID" value="SFG00437.1"/>
    <property type="molecule type" value="Genomic_DNA"/>
</dbReference>
<gene>
    <name evidence="8" type="ORF">SAMN05660649_00438</name>
</gene>
<dbReference type="Proteomes" id="UP000199337">
    <property type="component" value="Unassembled WGS sequence"/>
</dbReference>
<protein>
    <submittedName>
        <fullName evidence="8">Putative ABC transport system ATP-binding protein</fullName>
    </submittedName>
</protein>
<keyword evidence="2" id="KW-0813">Transport</keyword>
<keyword evidence="9" id="KW-1185">Reference proteome</keyword>
<accession>A0A1I2NFH8</accession>
<evidence type="ECO:0000256" key="1">
    <source>
        <dbReference type="ARBA" id="ARBA00004202"/>
    </source>
</evidence>
<dbReference type="InterPro" id="IPR017871">
    <property type="entry name" value="ABC_transporter-like_CS"/>
</dbReference>
<dbReference type="RefSeq" id="WP_092468242.1">
    <property type="nucleotide sequence ID" value="NZ_FOOX01000001.1"/>
</dbReference>
<proteinExistence type="predicted"/>
<dbReference type="OrthoDB" id="9776369at2"/>
<evidence type="ECO:0000256" key="3">
    <source>
        <dbReference type="ARBA" id="ARBA00022475"/>
    </source>
</evidence>
<comment type="subcellular location">
    <subcellularLocation>
        <location evidence="1">Cell membrane</location>
        <topology evidence="1">Peripheral membrane protein</topology>
    </subcellularLocation>
</comment>
<dbReference type="Pfam" id="PF00005">
    <property type="entry name" value="ABC_tran"/>
    <property type="match status" value="1"/>
</dbReference>
<dbReference type="GO" id="GO:0005524">
    <property type="term" value="F:ATP binding"/>
    <property type="evidence" value="ECO:0007669"/>
    <property type="project" value="UniProtKB-KW"/>
</dbReference>
<dbReference type="PROSITE" id="PS00211">
    <property type="entry name" value="ABC_TRANSPORTER_1"/>
    <property type="match status" value="1"/>
</dbReference>
<dbReference type="STRING" id="341036.SAMN05660649_00438"/>
<dbReference type="InterPro" id="IPR003593">
    <property type="entry name" value="AAA+_ATPase"/>
</dbReference>
<sequence>MISLAGIDKYFFAGTPNAIKALDNINLTIKQGDFITLIGSNGAGKSTLLKAIAGVNNVDAGTIEIEGKDVSGLAEHVRARDIGRIDQDPMASTSAELSIEENLAMAYIRGQKRGLQKAVSSRRTTIFQEALKVIGLGLENRLKVPVGTLSGGQRQALALVMATIARPKLLLLDEHTAALDPNAAKLVMKITEQIVSSSKLTTIMITHNMEQAIKYGNRLIMMHRGRIIIDFDANEKKDLTVAELVNKFTSISGTVFDDDRVLLA</sequence>
<feature type="domain" description="ABC transporter" evidence="7">
    <location>
        <begin position="2"/>
        <end position="249"/>
    </location>
</feature>